<organism evidence="2 3">
    <name type="scientific">Biomphalaria glabrata</name>
    <name type="common">Bloodfluke planorb</name>
    <name type="synonym">Freshwater snail</name>
    <dbReference type="NCBI Taxonomy" id="6526"/>
    <lineage>
        <taxon>Eukaryota</taxon>
        <taxon>Metazoa</taxon>
        <taxon>Spiralia</taxon>
        <taxon>Lophotrochozoa</taxon>
        <taxon>Mollusca</taxon>
        <taxon>Gastropoda</taxon>
        <taxon>Heterobranchia</taxon>
        <taxon>Euthyneura</taxon>
        <taxon>Panpulmonata</taxon>
        <taxon>Hygrophila</taxon>
        <taxon>Lymnaeoidea</taxon>
        <taxon>Planorbidae</taxon>
        <taxon>Biomphalaria</taxon>
    </lineage>
</organism>
<dbReference type="SMART" id="SM00034">
    <property type="entry name" value="CLECT"/>
    <property type="match status" value="1"/>
</dbReference>
<evidence type="ECO:0000313" key="3">
    <source>
        <dbReference type="RefSeq" id="XP_013062258.2"/>
    </source>
</evidence>
<gene>
    <name evidence="3" type="primary">LOC106051601</name>
</gene>
<dbReference type="PROSITE" id="PS50041">
    <property type="entry name" value="C_TYPE_LECTIN_2"/>
    <property type="match status" value="1"/>
</dbReference>
<dbReference type="CDD" id="cd00037">
    <property type="entry name" value="CLECT"/>
    <property type="match status" value="1"/>
</dbReference>
<proteinExistence type="predicted"/>
<keyword evidence="2" id="KW-1185">Reference proteome</keyword>
<dbReference type="Proteomes" id="UP001165740">
    <property type="component" value="Chromosome 18"/>
</dbReference>
<dbReference type="InterPro" id="IPR001304">
    <property type="entry name" value="C-type_lectin-like"/>
</dbReference>
<dbReference type="PANTHER" id="PTHR22803">
    <property type="entry name" value="MANNOSE, PHOSPHOLIPASE, LECTIN RECEPTOR RELATED"/>
    <property type="match status" value="1"/>
</dbReference>
<feature type="domain" description="C-type lectin" evidence="1">
    <location>
        <begin position="23"/>
        <end position="140"/>
    </location>
</feature>
<dbReference type="OrthoDB" id="6162675at2759"/>
<dbReference type="SUPFAM" id="SSF56436">
    <property type="entry name" value="C-type lectin-like"/>
    <property type="match status" value="1"/>
</dbReference>
<evidence type="ECO:0000313" key="2">
    <source>
        <dbReference type="Proteomes" id="UP001165740"/>
    </source>
</evidence>
<sequence>MKLYQSYEICNLIAGFTILSSGNTSVCMWRSQLGYLNYTQTRDQCLAKRANLFTVKDVGKLNIAKLINVDFYIGLEDIGRNRTFFWTDDMSVLDESLKLQIFNKGEPNNYAGNEYCVQYAGAFGKVRDVPCNWTANVVCENNCFRF</sequence>
<dbReference type="InterPro" id="IPR016187">
    <property type="entry name" value="CTDL_fold"/>
</dbReference>
<protein>
    <submittedName>
        <fullName evidence="3">Uncharacterized protein LOC106051601</fullName>
    </submittedName>
</protein>
<dbReference type="Gene3D" id="3.10.100.10">
    <property type="entry name" value="Mannose-Binding Protein A, subunit A"/>
    <property type="match status" value="1"/>
</dbReference>
<evidence type="ECO:0000259" key="1">
    <source>
        <dbReference type="PROSITE" id="PS50041"/>
    </source>
</evidence>
<dbReference type="InterPro" id="IPR016186">
    <property type="entry name" value="C-type_lectin-like/link_sf"/>
</dbReference>
<dbReference type="GeneID" id="106051601"/>
<dbReference type="KEGG" id="bgt:106051601"/>
<dbReference type="Pfam" id="PF00059">
    <property type="entry name" value="Lectin_C"/>
    <property type="match status" value="1"/>
</dbReference>
<name>A0A9U8DUN8_BIOGL</name>
<reference evidence="3" key="1">
    <citation type="submission" date="2025-08" db="UniProtKB">
        <authorList>
            <consortium name="RefSeq"/>
        </authorList>
    </citation>
    <scope>IDENTIFICATION</scope>
</reference>
<dbReference type="RefSeq" id="XP_013062258.2">
    <property type="nucleotide sequence ID" value="XM_013206804.2"/>
</dbReference>
<dbReference type="AlphaFoldDB" id="A0A9U8DUN8"/>
<accession>A0A9U8DUN8</accession>
<dbReference type="InterPro" id="IPR050111">
    <property type="entry name" value="C-type_lectin/snaclec_domain"/>
</dbReference>